<dbReference type="Pfam" id="PF01135">
    <property type="entry name" value="PCMT"/>
    <property type="match status" value="1"/>
</dbReference>
<dbReference type="SUPFAM" id="SSF53335">
    <property type="entry name" value="S-adenosyl-L-methionine-dependent methyltransferases"/>
    <property type="match status" value="2"/>
</dbReference>
<comment type="caution">
    <text evidence="5">The sequence shown here is derived from an EMBL/GenBank/DDBJ whole genome shotgun (WGS) entry which is preliminary data.</text>
</comment>
<keyword evidence="2" id="KW-0489">Methyltransferase</keyword>
<evidence type="ECO:0000313" key="6">
    <source>
        <dbReference type="Proteomes" id="UP001231675"/>
    </source>
</evidence>
<proteinExistence type="inferred from homology"/>
<dbReference type="InterPro" id="IPR051052">
    <property type="entry name" value="Diverse_substrate_MTase"/>
</dbReference>
<dbReference type="Pfam" id="PF08241">
    <property type="entry name" value="Methyltransf_11"/>
    <property type="match status" value="1"/>
</dbReference>
<accession>A0ABT9LS23</accession>
<feature type="domain" description="Methyltransferase type 11" evidence="4">
    <location>
        <begin position="454"/>
        <end position="554"/>
    </location>
</feature>
<evidence type="ECO:0000259" key="4">
    <source>
        <dbReference type="Pfam" id="PF08241"/>
    </source>
</evidence>
<dbReference type="GeneID" id="91555822"/>
<dbReference type="InterPro" id="IPR029063">
    <property type="entry name" value="SAM-dependent_MTases_sf"/>
</dbReference>
<dbReference type="PANTHER" id="PTHR44942:SF4">
    <property type="entry name" value="METHYLTRANSFERASE TYPE 11 DOMAIN-CONTAINING PROTEIN"/>
    <property type="match status" value="1"/>
</dbReference>
<dbReference type="Gene3D" id="3.40.50.150">
    <property type="entry name" value="Vaccinia Virus protein VP39"/>
    <property type="match status" value="2"/>
</dbReference>
<sequence>MALDLHTVTSGRRAGMVDRLTADGVLTDALLRDALLRLPRQVLLPHAYVRVSGPGADPIEWRLLDGSHPDDQEEWLDLIHSDESILLQRDGEPLDALPRGPVTGGHMTSMSTYTPATVEALQTMELGPGHRYLELGPGPGVSLALAATITGPGLATGLERVGHMTAFAQRILDRLDVDATVVEGDALEGHEARAPFDRIHSGIGVPCVPSAWGEQLAPGGRLLTTLTTRTPSWPGQLLATRTGGGEIEAVLRGRPRGYRPMLGYRWLNAVPMRPRIKADPGIPRPTRLAPPPDDAYGFWLAAAYLAPGLVRDFQAETMTITAPDEDSWAVAGPGEATVRVHGPRDVWAELEDVHARWVLAGRPDRYRVTVPEDGGPQHVTSGTGLRALRWVLPPLAPVPRQPAPLPDRVPRGESPVSLFHATADAYGRHRPGLPDEAVHLLAGTLRGVRRPALVDLGTGTGQVPAALLPVLPQLARLDLVDADRDMLHQADLALRPLLAGRVAAFHAVRAEEFTAPEEGYRADLLTCARAFHWMDRPTVLAMADRVTAPSATLAIMSDGSVWTHSAPWTVALRELIQSYLGAERRAGTTETYTAPGRRYEDDLAESAFSDVEEHHFPLRRVWTPENVVGYLRSTSFARPSLFGDRHLRFETEARALLEQHAAAKDGLVEDGVFDVLLARRPGGPR</sequence>
<dbReference type="Proteomes" id="UP001231675">
    <property type="component" value="Unassembled WGS sequence"/>
</dbReference>
<evidence type="ECO:0000313" key="5">
    <source>
        <dbReference type="EMBL" id="MDP9686339.1"/>
    </source>
</evidence>
<keyword evidence="3" id="KW-0808">Transferase</keyword>
<protein>
    <submittedName>
        <fullName evidence="5">Protein-L-isoaspartate O-methyltransferase</fullName>
    </submittedName>
</protein>
<reference evidence="5 6" key="1">
    <citation type="submission" date="2023-07" db="EMBL/GenBank/DDBJ databases">
        <title>Sequencing the genomes of 1000 actinobacteria strains.</title>
        <authorList>
            <person name="Klenk H.-P."/>
        </authorList>
    </citation>
    <scope>NUCLEOTIDE SEQUENCE [LARGE SCALE GENOMIC DNA]</scope>
    <source>
        <strain evidence="5 6">DSM 40229</strain>
    </source>
</reference>
<keyword evidence="6" id="KW-1185">Reference proteome</keyword>
<dbReference type="CDD" id="cd02440">
    <property type="entry name" value="AdoMet_MTases"/>
    <property type="match status" value="2"/>
</dbReference>
<dbReference type="EMBL" id="JAURUD010000001">
    <property type="protein sequence ID" value="MDP9686339.1"/>
    <property type="molecule type" value="Genomic_DNA"/>
</dbReference>
<dbReference type="RefSeq" id="WP_306888686.1">
    <property type="nucleotide sequence ID" value="NZ_BMSM01000036.1"/>
</dbReference>
<gene>
    <name evidence="5" type="ORF">J2S47_006841</name>
</gene>
<evidence type="ECO:0000256" key="2">
    <source>
        <dbReference type="ARBA" id="ARBA00022603"/>
    </source>
</evidence>
<evidence type="ECO:0000256" key="3">
    <source>
        <dbReference type="ARBA" id="ARBA00022679"/>
    </source>
</evidence>
<evidence type="ECO:0000256" key="1">
    <source>
        <dbReference type="ARBA" id="ARBA00008361"/>
    </source>
</evidence>
<comment type="similarity">
    <text evidence="1">Belongs to the methyltransferase superfamily.</text>
</comment>
<name>A0ABT9LS23_STRGD</name>
<organism evidence="5 6">
    <name type="scientific">Streptomyces griseoviridis</name>
    <dbReference type="NCBI Taxonomy" id="45398"/>
    <lineage>
        <taxon>Bacteria</taxon>
        <taxon>Bacillati</taxon>
        <taxon>Actinomycetota</taxon>
        <taxon>Actinomycetes</taxon>
        <taxon>Kitasatosporales</taxon>
        <taxon>Streptomycetaceae</taxon>
        <taxon>Streptomyces</taxon>
    </lineage>
</organism>
<dbReference type="InterPro" id="IPR013216">
    <property type="entry name" value="Methyltransf_11"/>
</dbReference>
<dbReference type="PANTHER" id="PTHR44942">
    <property type="entry name" value="METHYLTRANSF_11 DOMAIN-CONTAINING PROTEIN"/>
    <property type="match status" value="1"/>
</dbReference>